<name>A0A0F9XN93_9ZZZZ</name>
<keyword evidence="3" id="KW-0028">Amino-acid biosynthesis</keyword>
<dbReference type="InterPro" id="IPR015421">
    <property type="entry name" value="PyrdxlP-dep_Trfase_major"/>
</dbReference>
<accession>A0A0F9XN93</accession>
<keyword evidence="4" id="KW-0808">Transferase</keyword>
<dbReference type="AlphaFoldDB" id="A0A0F9XN93"/>
<dbReference type="InterPro" id="IPR001917">
    <property type="entry name" value="Aminotrans_II_pyridoxalP_BS"/>
</dbReference>
<proteinExistence type="inferred from homology"/>
<comment type="cofactor">
    <cofactor evidence="1">
        <name>pyridoxal 5'-phosphate</name>
        <dbReference type="ChEBI" id="CHEBI:597326"/>
    </cofactor>
</comment>
<dbReference type="EMBL" id="LAZR01000038">
    <property type="protein sequence ID" value="KKO00837.1"/>
    <property type="molecule type" value="Genomic_DNA"/>
</dbReference>
<evidence type="ECO:0000313" key="9">
    <source>
        <dbReference type="EMBL" id="KKO00837.1"/>
    </source>
</evidence>
<evidence type="ECO:0000256" key="7">
    <source>
        <dbReference type="ARBA" id="ARBA00029440"/>
    </source>
</evidence>
<gene>
    <name evidence="9" type="ORF">LCGC14_0122430</name>
</gene>
<dbReference type="NCBIfam" id="TIGR01141">
    <property type="entry name" value="hisC"/>
    <property type="match status" value="1"/>
</dbReference>
<dbReference type="GO" id="GO:0004400">
    <property type="term" value="F:histidinol-phosphate transaminase activity"/>
    <property type="evidence" value="ECO:0007669"/>
    <property type="project" value="InterPro"/>
</dbReference>
<dbReference type="GO" id="GO:0000105">
    <property type="term" value="P:L-histidine biosynthetic process"/>
    <property type="evidence" value="ECO:0007669"/>
    <property type="project" value="UniProtKB-KW"/>
</dbReference>
<dbReference type="GO" id="GO:0030170">
    <property type="term" value="F:pyridoxal phosphate binding"/>
    <property type="evidence" value="ECO:0007669"/>
    <property type="project" value="InterPro"/>
</dbReference>
<dbReference type="Pfam" id="PF00155">
    <property type="entry name" value="Aminotran_1_2"/>
    <property type="match status" value="1"/>
</dbReference>
<comment type="caution">
    <text evidence="9">The sequence shown here is derived from an EMBL/GenBank/DDBJ whole genome shotgun (WGS) entry which is preliminary data.</text>
</comment>
<reference evidence="9" key="1">
    <citation type="journal article" date="2015" name="Nature">
        <title>Complex archaea that bridge the gap between prokaryotes and eukaryotes.</title>
        <authorList>
            <person name="Spang A."/>
            <person name="Saw J.H."/>
            <person name="Jorgensen S.L."/>
            <person name="Zaremba-Niedzwiedzka K."/>
            <person name="Martijn J."/>
            <person name="Lind A.E."/>
            <person name="van Eijk R."/>
            <person name="Schleper C."/>
            <person name="Guy L."/>
            <person name="Ettema T.J."/>
        </authorList>
    </citation>
    <scope>NUCLEOTIDE SEQUENCE</scope>
</reference>
<evidence type="ECO:0000259" key="8">
    <source>
        <dbReference type="Pfam" id="PF00155"/>
    </source>
</evidence>
<keyword evidence="6" id="KW-0368">Histidine biosynthesis</keyword>
<dbReference type="PANTHER" id="PTHR42885:SF2">
    <property type="entry name" value="HISTIDINOL-PHOSPHATE AMINOTRANSFERASE"/>
    <property type="match status" value="1"/>
</dbReference>
<dbReference type="InterPro" id="IPR004839">
    <property type="entry name" value="Aminotransferase_I/II_large"/>
</dbReference>
<feature type="domain" description="Aminotransferase class I/classII large" evidence="8">
    <location>
        <begin position="58"/>
        <end position="356"/>
    </location>
</feature>
<dbReference type="InterPro" id="IPR015424">
    <property type="entry name" value="PyrdxlP-dep_Trfase"/>
</dbReference>
<dbReference type="SUPFAM" id="SSF53383">
    <property type="entry name" value="PLP-dependent transferases"/>
    <property type="match status" value="1"/>
</dbReference>
<organism evidence="9">
    <name type="scientific">marine sediment metagenome</name>
    <dbReference type="NCBI Taxonomy" id="412755"/>
    <lineage>
        <taxon>unclassified sequences</taxon>
        <taxon>metagenomes</taxon>
        <taxon>ecological metagenomes</taxon>
    </lineage>
</organism>
<sequence>MSGRAQSRPNCEVMNFNLDNITRENVKGLSPYSSARDEYVSDGSTMIFLDANENPFENGVNRYPDPQQRGLKSILADQKGIKEENILLGNGSDEVLDLLFRAFCEPKQDNVITLPPTYGMYKVLSGINMVENREVLLTDDFQPNVIDIKKAIDNSTKLLFICSPNNPTGNSFSTKTIEKLLNSFNGLVVIDEAYIDFSSKESWVSKLADYPNLIITQTLSKAYGMAGIRLGICIASAEIIAVVNKIKPPYNVNQLTQERATDRVLDKEAVKKEINEILSERAKLIDALETVSFVETIHHTDANFVLAKVDDATLRYNQLLAKGVVVRNRTTQPLCENTLRFTVGSSEENKILAEALKTI</sequence>
<evidence type="ECO:0000256" key="5">
    <source>
        <dbReference type="ARBA" id="ARBA00022898"/>
    </source>
</evidence>
<dbReference type="PANTHER" id="PTHR42885">
    <property type="entry name" value="HISTIDINOL-PHOSPHATE AMINOTRANSFERASE-RELATED"/>
    <property type="match status" value="1"/>
</dbReference>
<dbReference type="Gene3D" id="3.40.640.10">
    <property type="entry name" value="Type I PLP-dependent aspartate aminotransferase-like (Major domain)"/>
    <property type="match status" value="1"/>
</dbReference>
<evidence type="ECO:0000256" key="1">
    <source>
        <dbReference type="ARBA" id="ARBA00001933"/>
    </source>
</evidence>
<evidence type="ECO:0000256" key="6">
    <source>
        <dbReference type="ARBA" id="ARBA00023102"/>
    </source>
</evidence>
<keyword evidence="5" id="KW-0663">Pyridoxal phosphate</keyword>
<dbReference type="HAMAP" id="MF_01023">
    <property type="entry name" value="HisC_aminotrans_2"/>
    <property type="match status" value="1"/>
</dbReference>
<keyword evidence="2" id="KW-0032">Aminotransferase</keyword>
<dbReference type="CDD" id="cd00609">
    <property type="entry name" value="AAT_like"/>
    <property type="match status" value="1"/>
</dbReference>
<dbReference type="Gene3D" id="3.90.1150.10">
    <property type="entry name" value="Aspartate Aminotransferase, domain 1"/>
    <property type="match status" value="1"/>
</dbReference>
<evidence type="ECO:0000256" key="4">
    <source>
        <dbReference type="ARBA" id="ARBA00022679"/>
    </source>
</evidence>
<dbReference type="InterPro" id="IPR005861">
    <property type="entry name" value="HisP_aminotrans"/>
</dbReference>
<evidence type="ECO:0000256" key="3">
    <source>
        <dbReference type="ARBA" id="ARBA00022605"/>
    </source>
</evidence>
<dbReference type="PROSITE" id="PS00599">
    <property type="entry name" value="AA_TRANSFER_CLASS_2"/>
    <property type="match status" value="1"/>
</dbReference>
<protein>
    <recommendedName>
        <fullName evidence="8">Aminotransferase class I/classII large domain-containing protein</fullName>
    </recommendedName>
</protein>
<comment type="pathway">
    <text evidence="7">Amino-acid biosynthesis.</text>
</comment>
<evidence type="ECO:0000256" key="2">
    <source>
        <dbReference type="ARBA" id="ARBA00022576"/>
    </source>
</evidence>
<dbReference type="InterPro" id="IPR015422">
    <property type="entry name" value="PyrdxlP-dep_Trfase_small"/>
</dbReference>